<feature type="domain" description="Resolvase/invertase-type recombinase catalytic" evidence="3">
    <location>
        <begin position="56"/>
        <end position="193"/>
    </location>
</feature>
<dbReference type="InterPro" id="IPR036162">
    <property type="entry name" value="Resolvase-like_N_sf"/>
</dbReference>
<keyword evidence="2" id="KW-0233">DNA recombination</keyword>
<reference evidence="5" key="1">
    <citation type="journal article" date="2019" name="Int. J. Syst. Evol. Microbiol.">
        <title>The Global Catalogue of Microorganisms (GCM) 10K type strain sequencing project: providing services to taxonomists for standard genome sequencing and annotation.</title>
        <authorList>
            <consortium name="The Broad Institute Genomics Platform"/>
            <consortium name="The Broad Institute Genome Sequencing Center for Infectious Disease"/>
            <person name="Wu L."/>
            <person name="Ma J."/>
        </authorList>
    </citation>
    <scope>NUCLEOTIDE SEQUENCE [LARGE SCALE GENOMIC DNA]</scope>
    <source>
        <strain evidence="5">JCM 18198</strain>
    </source>
</reference>
<dbReference type="InterPro" id="IPR050639">
    <property type="entry name" value="SSR_resolvase"/>
</dbReference>
<organism evidence="4 5">
    <name type="scientific">Flavobacterium hankyongi</name>
    <dbReference type="NCBI Taxonomy" id="1176532"/>
    <lineage>
        <taxon>Bacteria</taxon>
        <taxon>Pseudomonadati</taxon>
        <taxon>Bacteroidota</taxon>
        <taxon>Flavobacteriia</taxon>
        <taxon>Flavobacteriales</taxon>
        <taxon>Flavobacteriaceae</taxon>
        <taxon>Flavobacterium</taxon>
    </lineage>
</organism>
<dbReference type="Gene3D" id="3.40.50.1390">
    <property type="entry name" value="Resolvase, N-terminal catalytic domain"/>
    <property type="match status" value="1"/>
</dbReference>
<gene>
    <name evidence="4" type="ORF">GCM10023230_29940</name>
</gene>
<dbReference type="EMBL" id="BAABIP010000022">
    <property type="protein sequence ID" value="GAA4776784.1"/>
    <property type="molecule type" value="Genomic_DNA"/>
</dbReference>
<dbReference type="SMART" id="SM00857">
    <property type="entry name" value="Resolvase"/>
    <property type="match status" value="1"/>
</dbReference>
<keyword evidence="1" id="KW-0238">DNA-binding</keyword>
<dbReference type="Pfam" id="PF00239">
    <property type="entry name" value="Resolvase"/>
    <property type="match status" value="1"/>
</dbReference>
<protein>
    <submittedName>
        <fullName evidence="4">Recombinase family protein</fullName>
    </submittedName>
</protein>
<dbReference type="PANTHER" id="PTHR30461:SF2">
    <property type="entry name" value="SERINE RECOMBINASE PINE-RELATED"/>
    <property type="match status" value="1"/>
</dbReference>
<dbReference type="InterPro" id="IPR006119">
    <property type="entry name" value="Resolv_N"/>
</dbReference>
<keyword evidence="5" id="KW-1185">Reference proteome</keyword>
<evidence type="ECO:0000256" key="2">
    <source>
        <dbReference type="ARBA" id="ARBA00023172"/>
    </source>
</evidence>
<comment type="caution">
    <text evidence="4">The sequence shown here is derived from an EMBL/GenBank/DDBJ whole genome shotgun (WGS) entry which is preliminary data.</text>
</comment>
<dbReference type="PANTHER" id="PTHR30461">
    <property type="entry name" value="DNA-INVERTASE FROM LAMBDOID PROPHAGE"/>
    <property type="match status" value="1"/>
</dbReference>
<name>A0ABP9A9T0_9FLAO</name>
<evidence type="ECO:0000313" key="4">
    <source>
        <dbReference type="EMBL" id="GAA4776784.1"/>
    </source>
</evidence>
<dbReference type="Proteomes" id="UP001500141">
    <property type="component" value="Unassembled WGS sequence"/>
</dbReference>
<evidence type="ECO:0000259" key="3">
    <source>
        <dbReference type="PROSITE" id="PS51736"/>
    </source>
</evidence>
<dbReference type="RefSeq" id="WP_264543056.1">
    <property type="nucleotide sequence ID" value="NZ_BAABIP010000022.1"/>
</dbReference>
<dbReference type="PROSITE" id="PS51736">
    <property type="entry name" value="RECOMBINASES_3"/>
    <property type="match status" value="1"/>
</dbReference>
<dbReference type="SUPFAM" id="SSF53041">
    <property type="entry name" value="Resolvase-like"/>
    <property type="match status" value="1"/>
</dbReference>
<evidence type="ECO:0000256" key="1">
    <source>
        <dbReference type="ARBA" id="ARBA00023125"/>
    </source>
</evidence>
<sequence length="280" mass="31513">MDPAFEQGFLFGRNRKKYSKKLAQEDISSYTRGVQRIPNTRLESAIKEQNFRIMKKYVGYFRVSTSEQGKSGLGLESQKSVVDNFVNSNNGVLIDSFTEIETGTSKRKRTEIYKAIDFAKKNNAVLVIAKIDRLARNVFFVSSLMETGVEFVACDLPQATNFTIHLYAALAEMEAKLIAERTRNALAEKKKQGFKLGTPANLTDESKKKGLEIIRQKAINNKANIQATALIVEYRAKGFSYDKIANALNQLNFGTANGKMHNSTSVHRLYKRHLNTLPIS</sequence>
<dbReference type="CDD" id="cd00338">
    <property type="entry name" value="Ser_Recombinase"/>
    <property type="match status" value="1"/>
</dbReference>
<accession>A0ABP9A9T0</accession>
<proteinExistence type="predicted"/>
<evidence type="ECO:0000313" key="5">
    <source>
        <dbReference type="Proteomes" id="UP001500141"/>
    </source>
</evidence>